<dbReference type="GO" id="GO:0006021">
    <property type="term" value="P:inositol biosynthetic process"/>
    <property type="evidence" value="ECO:0007669"/>
    <property type="project" value="UniProtKB-UniPathway"/>
</dbReference>
<evidence type="ECO:0000313" key="10">
    <source>
        <dbReference type="Proteomes" id="UP000238350"/>
    </source>
</evidence>
<evidence type="ECO:0000313" key="9">
    <source>
        <dbReference type="EMBL" id="PRT54728.1"/>
    </source>
</evidence>
<keyword evidence="6 7" id="KW-0460">Magnesium</keyword>
<dbReference type="CDD" id="cd01639">
    <property type="entry name" value="IMPase"/>
    <property type="match status" value="1"/>
</dbReference>
<dbReference type="InterPro" id="IPR033942">
    <property type="entry name" value="IMPase"/>
</dbReference>
<dbReference type="RefSeq" id="XP_024664673.1">
    <property type="nucleotide sequence ID" value="XM_024808905.1"/>
</dbReference>
<dbReference type="GO" id="GO:0046854">
    <property type="term" value="P:phosphatidylinositol phosphate biosynthetic process"/>
    <property type="evidence" value="ECO:0007669"/>
    <property type="project" value="InterPro"/>
</dbReference>
<feature type="binding site" evidence="7">
    <location>
        <position position="92"/>
    </location>
    <ligand>
        <name>Mg(2+)</name>
        <dbReference type="ChEBI" id="CHEBI:18420"/>
        <label>1</label>
        <note>catalytic</note>
    </ligand>
</feature>
<feature type="binding site" evidence="7">
    <location>
        <position position="227"/>
    </location>
    <ligand>
        <name>Mg(2+)</name>
        <dbReference type="ChEBI" id="CHEBI:18420"/>
        <label>1</label>
        <note>catalytic</note>
    </ligand>
</feature>
<dbReference type="GO" id="GO:0007165">
    <property type="term" value="P:signal transduction"/>
    <property type="evidence" value="ECO:0007669"/>
    <property type="project" value="TreeGrafter"/>
</dbReference>
<dbReference type="OrthoDB" id="10254945at2759"/>
<dbReference type="Gene3D" id="3.40.190.80">
    <property type="match status" value="1"/>
</dbReference>
<dbReference type="FunFam" id="3.40.190.80:FF:000012">
    <property type="entry name" value="Inositol-1-monophosphatase"/>
    <property type="match status" value="1"/>
</dbReference>
<comment type="cofactor">
    <cofactor evidence="2 7 8">
        <name>Mg(2+)</name>
        <dbReference type="ChEBI" id="CHEBI:18420"/>
    </cofactor>
</comment>
<dbReference type="Gene3D" id="3.30.540.10">
    <property type="entry name" value="Fructose-1,6-Bisphosphatase, subunit A, domain 1"/>
    <property type="match status" value="1"/>
</dbReference>
<dbReference type="EMBL" id="NDIQ01000021">
    <property type="protein sequence ID" value="PRT54728.1"/>
    <property type="molecule type" value="Genomic_DNA"/>
</dbReference>
<dbReference type="PRINTS" id="PR00377">
    <property type="entry name" value="IMPHPHTASES"/>
</dbReference>
<dbReference type="AlphaFoldDB" id="A0A2T0FIB1"/>
<dbReference type="GO" id="GO:0008934">
    <property type="term" value="F:inositol monophosphate 1-phosphatase activity"/>
    <property type="evidence" value="ECO:0007669"/>
    <property type="project" value="InterPro"/>
</dbReference>
<evidence type="ECO:0000256" key="6">
    <source>
        <dbReference type="ARBA" id="ARBA00022842"/>
    </source>
</evidence>
<dbReference type="UniPathway" id="UPA00823">
    <property type="reaction ID" value="UER00788"/>
</dbReference>
<dbReference type="Proteomes" id="UP000238350">
    <property type="component" value="Unassembled WGS sequence"/>
</dbReference>
<evidence type="ECO:0000256" key="1">
    <source>
        <dbReference type="ARBA" id="ARBA00001033"/>
    </source>
</evidence>
<dbReference type="PROSITE" id="PS00629">
    <property type="entry name" value="IMP_1"/>
    <property type="match status" value="1"/>
</dbReference>
<evidence type="ECO:0000256" key="5">
    <source>
        <dbReference type="ARBA" id="ARBA00022801"/>
    </source>
</evidence>
<evidence type="ECO:0000256" key="4">
    <source>
        <dbReference type="ARBA" id="ARBA00022723"/>
    </source>
</evidence>
<evidence type="ECO:0000256" key="2">
    <source>
        <dbReference type="ARBA" id="ARBA00001946"/>
    </source>
</evidence>
<dbReference type="PANTHER" id="PTHR20854:SF4">
    <property type="entry name" value="INOSITOL-1-MONOPHOSPHATASE-RELATED"/>
    <property type="match status" value="1"/>
</dbReference>
<dbReference type="InterPro" id="IPR020550">
    <property type="entry name" value="Inositol_monophosphatase_CS"/>
</dbReference>
<dbReference type="PROSITE" id="PS00630">
    <property type="entry name" value="IMP_2"/>
    <property type="match status" value="1"/>
</dbReference>
<dbReference type="SUPFAM" id="SSF56655">
    <property type="entry name" value="Carbohydrate phosphatase"/>
    <property type="match status" value="1"/>
</dbReference>
<keyword evidence="4 7" id="KW-0479">Metal-binding</keyword>
<comment type="similarity">
    <text evidence="3 8">Belongs to the inositol monophosphatase superfamily.</text>
</comment>
<accession>A0A2T0FIB1</accession>
<evidence type="ECO:0000256" key="3">
    <source>
        <dbReference type="ARBA" id="ARBA00009759"/>
    </source>
</evidence>
<comment type="caution">
    <text evidence="9">The sequence shown here is derived from an EMBL/GenBank/DDBJ whole genome shotgun (WGS) entry which is preliminary data.</text>
</comment>
<keyword evidence="5 8" id="KW-0378">Hydrolase</keyword>
<comment type="pathway">
    <text evidence="8">Polyol metabolism; myo-inositol biosynthesis; myo-inositol from D-glucose 6-phosphate: step 2/2.</text>
</comment>
<dbReference type="STRING" id="45607.A0A2T0FIB1"/>
<proteinExistence type="inferred from homology"/>
<dbReference type="Pfam" id="PF00459">
    <property type="entry name" value="Inositol_P"/>
    <property type="match status" value="1"/>
</dbReference>
<protein>
    <recommendedName>
        <fullName evidence="8">Inositol-1-monophosphatase</fullName>
        <ecNumber evidence="8">3.1.3.25</ecNumber>
    </recommendedName>
</protein>
<gene>
    <name evidence="9" type="ORF">B9G98_02348</name>
</gene>
<dbReference type="PANTHER" id="PTHR20854">
    <property type="entry name" value="INOSITOL MONOPHOSPHATASE"/>
    <property type="match status" value="1"/>
</dbReference>
<feature type="binding site" evidence="7">
    <location>
        <position position="70"/>
    </location>
    <ligand>
        <name>Mg(2+)</name>
        <dbReference type="ChEBI" id="CHEBI:18420"/>
        <label>1</label>
        <note>catalytic</note>
    </ligand>
</feature>
<evidence type="ECO:0000256" key="8">
    <source>
        <dbReference type="RuleBase" id="RU364068"/>
    </source>
</evidence>
<dbReference type="GeneID" id="36516096"/>
<dbReference type="InterPro" id="IPR020583">
    <property type="entry name" value="Inositol_monoP_metal-BS"/>
</dbReference>
<dbReference type="EC" id="3.1.3.25" evidence="8"/>
<comment type="catalytic activity">
    <reaction evidence="1 8">
        <text>a myo-inositol phosphate + H2O = myo-inositol + phosphate</text>
        <dbReference type="Rhea" id="RHEA:24056"/>
        <dbReference type="ChEBI" id="CHEBI:15377"/>
        <dbReference type="ChEBI" id="CHEBI:17268"/>
        <dbReference type="ChEBI" id="CHEBI:43474"/>
        <dbReference type="ChEBI" id="CHEBI:84139"/>
        <dbReference type="EC" id="3.1.3.25"/>
    </reaction>
</comment>
<reference evidence="9 10" key="1">
    <citation type="submission" date="2017-04" db="EMBL/GenBank/DDBJ databases">
        <title>Genome sequencing of [Candida] sorbophila.</title>
        <authorList>
            <person name="Ahn J.O."/>
        </authorList>
    </citation>
    <scope>NUCLEOTIDE SEQUENCE [LARGE SCALE GENOMIC DNA]</scope>
    <source>
        <strain evidence="9 10">DS02</strain>
    </source>
</reference>
<dbReference type="GO" id="GO:0046872">
    <property type="term" value="F:metal ion binding"/>
    <property type="evidence" value="ECO:0007669"/>
    <property type="project" value="UniProtKB-KW"/>
</dbReference>
<keyword evidence="10" id="KW-1185">Reference proteome</keyword>
<name>A0A2T0FIB1_9ASCO</name>
<dbReference type="FunFam" id="3.30.540.10:FF:000004">
    <property type="entry name" value="Inositol-1-monophosphatase"/>
    <property type="match status" value="1"/>
</dbReference>
<feature type="binding site" evidence="7">
    <location>
        <position position="91"/>
    </location>
    <ligand>
        <name>Mg(2+)</name>
        <dbReference type="ChEBI" id="CHEBI:18420"/>
        <label>1</label>
        <note>catalytic</note>
    </ligand>
</feature>
<organism evidence="9 10">
    <name type="scientific">Wickerhamiella sorbophila</name>
    <dbReference type="NCBI Taxonomy" id="45607"/>
    <lineage>
        <taxon>Eukaryota</taxon>
        <taxon>Fungi</taxon>
        <taxon>Dikarya</taxon>
        <taxon>Ascomycota</taxon>
        <taxon>Saccharomycotina</taxon>
        <taxon>Dipodascomycetes</taxon>
        <taxon>Dipodascales</taxon>
        <taxon>Trichomonascaceae</taxon>
        <taxon>Wickerhamiella</taxon>
    </lineage>
</organism>
<sequence length="289" mass="31805">MSDINLDEIRDTLVEIARTAGKIILERSGRVTFDDKKNAVDLVTEVDKAVEVLVSDTLRSKYPQFEFMGEESYVPGETQLTDAPTFIVDPIDGTTNFIHFFPQACISLGFAVERKPVVGVVFNPFLNQMFTGVAGKGSFLNDEKLPLRKASKLSLQGSLCAIEWGTDRDNDNYEIKVRAFESLARGLSQGGGFVHGFRSLGSAALNMSNVAAGTLDSYWEGGCYAWDVCAGWVILSEAGGKVVGGNPGQWETPIDGRVYLAVRGADAREQKKYIEDYWSHIKGKLVYKH</sequence>
<dbReference type="InterPro" id="IPR000760">
    <property type="entry name" value="Inositol_monophosphatase-like"/>
</dbReference>
<evidence type="ECO:0000256" key="7">
    <source>
        <dbReference type="PIRSR" id="PIRSR600760-2"/>
    </source>
</evidence>
<feature type="binding site" evidence="7">
    <location>
        <position position="89"/>
    </location>
    <ligand>
        <name>Mg(2+)</name>
        <dbReference type="ChEBI" id="CHEBI:18420"/>
        <label>1</label>
        <note>catalytic</note>
    </ligand>
</feature>